<name>A0A554XHE7_9BURK</name>
<dbReference type="RefSeq" id="WP_144327859.1">
    <property type="nucleotide sequence ID" value="NZ_VJON01000009.1"/>
</dbReference>
<dbReference type="Pfam" id="PF03695">
    <property type="entry name" value="UPF0149"/>
    <property type="match status" value="1"/>
</dbReference>
<dbReference type="SUPFAM" id="SSF103642">
    <property type="entry name" value="Sec-C motif"/>
    <property type="match status" value="1"/>
</dbReference>
<evidence type="ECO:0000313" key="1">
    <source>
        <dbReference type="EMBL" id="TSE35261.1"/>
    </source>
</evidence>
<sequence>MSAPAHPEGLPPTALNAPLSDDDFEQLESILDDLKSRHASVPTTWEYCDGFLTALLCCRRLIQPSEYFPVLFSGGDPAQRSASGLGDVEFRDEAQFETFIQLWMRRWNQVAQALQQPIETLTDDGGLEPYVIDLRSIVAGLPEERRAEALATLDDTTLPAFAQMWALGFMDAVEAWPEDWRTPRDRELGPIWEDALRAIADLLDDDTAPPEINPIDDNGPPSMSLDRLQRFHEAVLACYDLHDVARELGPPVATVRKAPEPGRNDPCPCGSGKKYKKCCGAA</sequence>
<comment type="caution">
    <text evidence="1">The sequence shown here is derived from an EMBL/GenBank/DDBJ whole genome shotgun (WGS) entry which is preliminary data.</text>
</comment>
<protein>
    <submittedName>
        <fullName evidence="1">YecA family protein</fullName>
    </submittedName>
</protein>
<reference evidence="1 2" key="1">
    <citation type="submission" date="2019-07" db="EMBL/GenBank/DDBJ databases">
        <title>Tepidimonas charontis SPSP-6 draft genome.</title>
        <authorList>
            <person name="Da Costa M.S."/>
            <person name="Froufe H.J.C."/>
            <person name="Egas C."/>
            <person name="Albuquerque L."/>
        </authorList>
    </citation>
    <scope>NUCLEOTIDE SEQUENCE [LARGE SCALE GENOMIC DNA]</scope>
    <source>
        <strain evidence="1 2">SPSP-6</strain>
    </source>
</reference>
<dbReference type="Pfam" id="PF02810">
    <property type="entry name" value="SEC-C"/>
    <property type="match status" value="1"/>
</dbReference>
<organism evidence="1 2">
    <name type="scientific">Tepidimonas charontis</name>
    <dbReference type="NCBI Taxonomy" id="2267262"/>
    <lineage>
        <taxon>Bacteria</taxon>
        <taxon>Pseudomonadati</taxon>
        <taxon>Pseudomonadota</taxon>
        <taxon>Betaproteobacteria</taxon>
        <taxon>Burkholderiales</taxon>
        <taxon>Tepidimonas</taxon>
    </lineage>
</organism>
<dbReference type="SUPFAM" id="SSF101327">
    <property type="entry name" value="YgfB-like"/>
    <property type="match status" value="1"/>
</dbReference>
<dbReference type="EMBL" id="VJON01000009">
    <property type="protein sequence ID" value="TSE35261.1"/>
    <property type="molecule type" value="Genomic_DNA"/>
</dbReference>
<dbReference type="InterPro" id="IPR004027">
    <property type="entry name" value="SEC_C_motif"/>
</dbReference>
<dbReference type="PANTHER" id="PTHR33747:SF1">
    <property type="entry name" value="ADENYLATE CYCLASE-ASSOCIATED CAP C-TERMINAL DOMAIN-CONTAINING PROTEIN"/>
    <property type="match status" value="1"/>
</dbReference>
<dbReference type="NCBIfam" id="TIGR02292">
    <property type="entry name" value="ygfB_yecA"/>
    <property type="match status" value="1"/>
</dbReference>
<dbReference type="Gene3D" id="3.10.450.50">
    <property type="match status" value="1"/>
</dbReference>
<keyword evidence="2" id="KW-1185">Reference proteome</keyword>
<dbReference type="OrthoDB" id="570299at2"/>
<dbReference type="InterPro" id="IPR011978">
    <property type="entry name" value="YgfB-like"/>
</dbReference>
<accession>A0A554XHE7</accession>
<evidence type="ECO:0000313" key="2">
    <source>
        <dbReference type="Proteomes" id="UP000318294"/>
    </source>
</evidence>
<dbReference type="PANTHER" id="PTHR33747">
    <property type="entry name" value="UPF0225 PROTEIN SCO1677"/>
    <property type="match status" value="1"/>
</dbReference>
<proteinExistence type="predicted"/>
<gene>
    <name evidence="1" type="ORF">Tchar_00872</name>
</gene>
<dbReference type="AlphaFoldDB" id="A0A554XHE7"/>
<dbReference type="Proteomes" id="UP000318294">
    <property type="component" value="Unassembled WGS sequence"/>
</dbReference>
<dbReference type="InterPro" id="IPR036255">
    <property type="entry name" value="YgfB-like_sf"/>
</dbReference>